<dbReference type="GO" id="GO:0005886">
    <property type="term" value="C:plasma membrane"/>
    <property type="evidence" value="ECO:0007669"/>
    <property type="project" value="UniProtKB-SubCell"/>
</dbReference>
<keyword evidence="13" id="KW-1185">Reference proteome</keyword>
<feature type="transmembrane region" description="Helical" evidence="12">
    <location>
        <begin position="344"/>
        <end position="369"/>
    </location>
</feature>
<sequence length="581" mass="64283">MPGNDSVVSMVHLTFDWIDYSIFIIMLLVSFLIGTYFGFFSKQDNATEYLLGGKTMSYFPVAVSLTASHVSGITLLGIPTEVYSYGTQYAVIIFASIFTCIINVCIFIPVFYELQIASTFEYLEMRYAKSIRILCSLLFTITLFLYIPIVIYVPALAFAQATGWGIHVITPVISIVCIIYTSLGGLKAVVWTDTVQFLTTVGSLFVVLYLGINYLNGFSEIWRISAEGKRLVFFNMDPSPFIRSSFWSVAIGYTFIFTGHLGVYQGSIQKFLAVPTLSDAKKAMWATGFGMTVAKLISVFTGLIIYAKYHGCDPFTSKAIIRKDQILPYYVMDVADGIPGLPGLFLSGLMSASLSTMSINLNTLAGTIYQDFIAPFIPDHSRSESRAATIMKIIVVIVGVISVGFVFIVEHLGNVFHMSVSMGAVSGGPLLGMFVLGTLVPWSNVKGVMFGGTVSLAVMSWIIFGAEWYNAHGIIKHTPLPISTDQCPSAVNETILMEPTSPPLDPDNEPLFIYRLSFMYYYFLGTLITVVFGVIGSYVLGTVNLKDVNPRHIAPCMRRFLPRRDYKEVPLKELSIRDVKD</sequence>
<evidence type="ECO:0000313" key="13">
    <source>
        <dbReference type="Proteomes" id="UP000694920"/>
    </source>
</evidence>
<dbReference type="PANTHER" id="PTHR42985:SF21">
    <property type="entry name" value="SODIUM-DEPENDENT MULTIVITAMIN TRANSPORTER-LIKE PROTEIN"/>
    <property type="match status" value="1"/>
</dbReference>
<organism evidence="13 14">
    <name type="scientific">Cephus cinctus</name>
    <name type="common">Wheat stem sawfly</name>
    <dbReference type="NCBI Taxonomy" id="211228"/>
    <lineage>
        <taxon>Eukaryota</taxon>
        <taxon>Metazoa</taxon>
        <taxon>Ecdysozoa</taxon>
        <taxon>Arthropoda</taxon>
        <taxon>Hexapoda</taxon>
        <taxon>Insecta</taxon>
        <taxon>Pterygota</taxon>
        <taxon>Neoptera</taxon>
        <taxon>Endopterygota</taxon>
        <taxon>Hymenoptera</taxon>
        <taxon>Cephoidea</taxon>
        <taxon>Cephidae</taxon>
        <taxon>Cephus</taxon>
    </lineage>
</organism>
<dbReference type="NCBIfam" id="TIGR00813">
    <property type="entry name" value="sss"/>
    <property type="match status" value="1"/>
</dbReference>
<evidence type="ECO:0000256" key="6">
    <source>
        <dbReference type="ARBA" id="ARBA00022989"/>
    </source>
</evidence>
<evidence type="ECO:0000313" key="14">
    <source>
        <dbReference type="RefSeq" id="XP_015595246.1"/>
    </source>
</evidence>
<dbReference type="InterPro" id="IPR051163">
    <property type="entry name" value="Sodium:Solute_Symporter_SSF"/>
</dbReference>
<evidence type="ECO:0000256" key="2">
    <source>
        <dbReference type="ARBA" id="ARBA00006434"/>
    </source>
</evidence>
<feature type="transmembrane region" description="Helical" evidence="12">
    <location>
        <begin position="164"/>
        <end position="183"/>
    </location>
</feature>
<comment type="subcellular location">
    <subcellularLocation>
        <location evidence="1">Cell membrane</location>
        <topology evidence="1">Multi-pass membrane protein</topology>
    </subcellularLocation>
</comment>
<evidence type="ECO:0000256" key="1">
    <source>
        <dbReference type="ARBA" id="ARBA00004651"/>
    </source>
</evidence>
<accession>A0AAJ7BVD8</accession>
<feature type="transmembrane region" description="Helical" evidence="12">
    <location>
        <begin position="519"/>
        <end position="541"/>
    </location>
</feature>
<keyword evidence="5 12" id="KW-0812">Transmembrane</keyword>
<feature type="transmembrane region" description="Helical" evidence="12">
    <location>
        <begin position="90"/>
        <end position="112"/>
    </location>
</feature>
<dbReference type="Gene3D" id="1.20.1730.10">
    <property type="entry name" value="Sodium/glucose cotransporter"/>
    <property type="match status" value="1"/>
</dbReference>
<dbReference type="CDD" id="cd11492">
    <property type="entry name" value="SLC5sbd_NIS-SMVT"/>
    <property type="match status" value="1"/>
</dbReference>
<dbReference type="Pfam" id="PF00474">
    <property type="entry name" value="SSF"/>
    <property type="match status" value="1"/>
</dbReference>
<gene>
    <name evidence="14" type="primary">LOC107267735</name>
</gene>
<protein>
    <submittedName>
        <fullName evidence="14">Sodium-coupled monocarboxylate transporter 1</fullName>
    </submittedName>
</protein>
<keyword evidence="4" id="KW-1003">Cell membrane</keyword>
<evidence type="ECO:0000256" key="4">
    <source>
        <dbReference type="ARBA" id="ARBA00022475"/>
    </source>
</evidence>
<keyword evidence="3" id="KW-0813">Transport</keyword>
<evidence type="ECO:0000256" key="9">
    <source>
        <dbReference type="ARBA" id="ARBA00023136"/>
    </source>
</evidence>
<keyword evidence="8" id="KW-0406">Ion transport</keyword>
<feature type="transmembrane region" description="Helical" evidence="12">
    <location>
        <begin position="448"/>
        <end position="469"/>
    </location>
</feature>
<dbReference type="GO" id="GO:0015293">
    <property type="term" value="F:symporter activity"/>
    <property type="evidence" value="ECO:0007669"/>
    <property type="project" value="TreeGrafter"/>
</dbReference>
<feature type="transmembrane region" description="Helical" evidence="12">
    <location>
        <begin position="245"/>
        <end position="264"/>
    </location>
</feature>
<evidence type="ECO:0000256" key="12">
    <source>
        <dbReference type="SAM" id="Phobius"/>
    </source>
</evidence>
<dbReference type="InterPro" id="IPR038377">
    <property type="entry name" value="Na/Glc_symporter_sf"/>
</dbReference>
<dbReference type="InterPro" id="IPR001734">
    <property type="entry name" value="Na/solute_symporter"/>
</dbReference>
<proteinExistence type="inferred from homology"/>
<keyword evidence="7" id="KW-0915">Sodium</keyword>
<evidence type="ECO:0000256" key="7">
    <source>
        <dbReference type="ARBA" id="ARBA00023053"/>
    </source>
</evidence>
<feature type="transmembrane region" description="Helical" evidence="12">
    <location>
        <begin position="390"/>
        <end position="409"/>
    </location>
</feature>
<keyword evidence="6 12" id="KW-1133">Transmembrane helix</keyword>
<dbReference type="Proteomes" id="UP000694920">
    <property type="component" value="Unplaced"/>
</dbReference>
<dbReference type="KEGG" id="ccin:107267735"/>
<feature type="transmembrane region" description="Helical" evidence="12">
    <location>
        <begin position="133"/>
        <end position="158"/>
    </location>
</feature>
<reference evidence="14" key="1">
    <citation type="submission" date="2025-08" db="UniProtKB">
        <authorList>
            <consortium name="RefSeq"/>
        </authorList>
    </citation>
    <scope>IDENTIFICATION</scope>
</reference>
<feature type="transmembrane region" description="Helical" evidence="12">
    <location>
        <begin position="415"/>
        <end position="436"/>
    </location>
</feature>
<name>A0AAJ7BVD8_CEPCN</name>
<evidence type="ECO:0000256" key="3">
    <source>
        <dbReference type="ARBA" id="ARBA00022448"/>
    </source>
</evidence>
<evidence type="ECO:0000256" key="10">
    <source>
        <dbReference type="ARBA" id="ARBA00023201"/>
    </source>
</evidence>
<dbReference type="RefSeq" id="XP_015595246.1">
    <property type="nucleotide sequence ID" value="XM_015739760.2"/>
</dbReference>
<feature type="transmembrane region" description="Helical" evidence="12">
    <location>
        <begin position="20"/>
        <end position="39"/>
    </location>
</feature>
<feature type="transmembrane region" description="Helical" evidence="12">
    <location>
        <begin position="285"/>
        <end position="307"/>
    </location>
</feature>
<dbReference type="GO" id="GO:0006814">
    <property type="term" value="P:sodium ion transport"/>
    <property type="evidence" value="ECO:0007669"/>
    <property type="project" value="UniProtKB-KW"/>
</dbReference>
<dbReference type="PANTHER" id="PTHR42985">
    <property type="entry name" value="SODIUM-COUPLED MONOCARBOXYLATE TRANSPORTER"/>
    <property type="match status" value="1"/>
</dbReference>
<feature type="transmembrane region" description="Helical" evidence="12">
    <location>
        <begin position="59"/>
        <end position="78"/>
    </location>
</feature>
<dbReference type="AlphaFoldDB" id="A0AAJ7BVD8"/>
<comment type="similarity">
    <text evidence="2 11">Belongs to the sodium:solute symporter (SSF) (TC 2.A.21) family.</text>
</comment>
<evidence type="ECO:0000256" key="8">
    <source>
        <dbReference type="ARBA" id="ARBA00023065"/>
    </source>
</evidence>
<evidence type="ECO:0000256" key="5">
    <source>
        <dbReference type="ARBA" id="ARBA00022692"/>
    </source>
</evidence>
<dbReference type="PROSITE" id="PS50283">
    <property type="entry name" value="NA_SOLUT_SYMP_3"/>
    <property type="match status" value="1"/>
</dbReference>
<keyword evidence="10" id="KW-0739">Sodium transport</keyword>
<keyword evidence="9 12" id="KW-0472">Membrane</keyword>
<dbReference type="GeneID" id="107267735"/>
<evidence type="ECO:0000256" key="11">
    <source>
        <dbReference type="RuleBase" id="RU362091"/>
    </source>
</evidence>
<feature type="transmembrane region" description="Helical" evidence="12">
    <location>
        <begin position="195"/>
        <end position="215"/>
    </location>
</feature>